<keyword evidence="4" id="KW-0274">FAD</keyword>
<dbReference type="PANTHER" id="PTHR43098">
    <property type="entry name" value="L-ORNITHINE N(5)-MONOOXYGENASE-RELATED"/>
    <property type="match status" value="1"/>
</dbReference>
<accession>A0AAW0DV94</accession>
<evidence type="ECO:0000256" key="2">
    <source>
        <dbReference type="ARBA" id="ARBA00010139"/>
    </source>
</evidence>
<evidence type="ECO:0000256" key="6">
    <source>
        <dbReference type="ARBA" id="ARBA00023002"/>
    </source>
</evidence>
<dbReference type="InterPro" id="IPR020946">
    <property type="entry name" value="Flavin_mOase-like"/>
</dbReference>
<dbReference type="GO" id="GO:0050660">
    <property type="term" value="F:flavin adenine dinucleotide binding"/>
    <property type="evidence" value="ECO:0007669"/>
    <property type="project" value="InterPro"/>
</dbReference>
<dbReference type="EMBL" id="JAYKXP010000009">
    <property type="protein sequence ID" value="KAK7054353.1"/>
    <property type="molecule type" value="Genomic_DNA"/>
</dbReference>
<evidence type="ECO:0008006" key="10">
    <source>
        <dbReference type="Google" id="ProtNLM"/>
    </source>
</evidence>
<reference evidence="8 9" key="1">
    <citation type="submission" date="2024-01" db="EMBL/GenBank/DDBJ databases">
        <title>A draft genome for a cacao thread blight-causing isolate of Paramarasmius palmivorus.</title>
        <authorList>
            <person name="Baruah I.K."/>
            <person name="Bukari Y."/>
            <person name="Amoako-Attah I."/>
            <person name="Meinhardt L.W."/>
            <person name="Bailey B.A."/>
            <person name="Cohen S.P."/>
        </authorList>
    </citation>
    <scope>NUCLEOTIDE SEQUENCE [LARGE SCALE GENOMIC DNA]</scope>
    <source>
        <strain evidence="8 9">GH-12</strain>
    </source>
</reference>
<keyword evidence="3" id="KW-0285">Flavoprotein</keyword>
<evidence type="ECO:0000256" key="4">
    <source>
        <dbReference type="ARBA" id="ARBA00022827"/>
    </source>
</evidence>
<dbReference type="PANTHER" id="PTHR43098:SF3">
    <property type="entry name" value="L-ORNITHINE N(5)-MONOOXYGENASE-RELATED"/>
    <property type="match status" value="1"/>
</dbReference>
<name>A0AAW0DV94_9AGAR</name>
<protein>
    <recommendedName>
        <fullName evidence="10">Cyclohexanone monooxygenase</fullName>
    </recommendedName>
</protein>
<evidence type="ECO:0000313" key="8">
    <source>
        <dbReference type="EMBL" id="KAK7054353.1"/>
    </source>
</evidence>
<evidence type="ECO:0000256" key="7">
    <source>
        <dbReference type="ARBA" id="ARBA00023033"/>
    </source>
</evidence>
<gene>
    <name evidence="8" type="ORF">VNI00_003547</name>
</gene>
<comment type="caution">
    <text evidence="8">The sequence shown here is derived from an EMBL/GenBank/DDBJ whole genome shotgun (WGS) entry which is preliminary data.</text>
</comment>
<dbReference type="InterPro" id="IPR050775">
    <property type="entry name" value="FAD-binding_Monooxygenases"/>
</dbReference>
<dbReference type="AlphaFoldDB" id="A0AAW0DV94"/>
<comment type="cofactor">
    <cofactor evidence="1">
        <name>FAD</name>
        <dbReference type="ChEBI" id="CHEBI:57692"/>
    </cofactor>
</comment>
<dbReference type="Proteomes" id="UP001383192">
    <property type="component" value="Unassembled WGS sequence"/>
</dbReference>
<keyword evidence="7" id="KW-0503">Monooxygenase</keyword>
<sequence length="549" mass="61666">MNSSFSNTELQLDILVIGAGFSGLYQLYNLRKDGYTVKIFESANDIGGTWHFARYPGARLDSPTPMYEFSIEEVWRDWNWTEQYPSSSEIRAYFKHVDAKLDLSKDIYFNTRVISAHWDTSTQRWKVKAQDGKVAHARFLIVAVGPFIAKPYKPAFEGMDSFKGICYHTAEWPQEGVELKGRRVAVIGTAASGVQVIQEAGKEGVAEHLTVFQRTPDITIPMRQRKLDIASQAQAKGLYPVLYRRRTQTFTGVTWDFSPKTFSSMTPEERILALENAYAEGGFRILGVFADMTSNEAANAEVYAFWRAKTIARIQDPQMQEKLAPIVPPYPFVARRLTLEQTFYEVFNQPNVDLVDLKETPIARFTPKGIVTTDGVDREFDVIVLATGYDSLTGAIVQIDIRGIDGTSIADKWKAGVYSHLGMTVANFPNMFYMSGPQTPVAFGNVPACVEVQGNWITSCIKHMTENNLKVIEATREAETSWRNLVLSKVEKTPLKNVRSWQTGANIPGKVVEPLGFLGGIGVYAQMCRENVEKGYEGFKLLVDVHPRL</sequence>
<dbReference type="GO" id="GO:0004499">
    <property type="term" value="F:N,N-dimethylaniline monooxygenase activity"/>
    <property type="evidence" value="ECO:0007669"/>
    <property type="project" value="InterPro"/>
</dbReference>
<keyword evidence="6" id="KW-0560">Oxidoreductase</keyword>
<dbReference type="InterPro" id="IPR036188">
    <property type="entry name" value="FAD/NAD-bd_sf"/>
</dbReference>
<dbReference type="SUPFAM" id="SSF51905">
    <property type="entry name" value="FAD/NAD(P)-binding domain"/>
    <property type="match status" value="2"/>
</dbReference>
<dbReference type="GO" id="GO:0050661">
    <property type="term" value="F:NADP binding"/>
    <property type="evidence" value="ECO:0007669"/>
    <property type="project" value="InterPro"/>
</dbReference>
<dbReference type="Gene3D" id="3.50.50.60">
    <property type="entry name" value="FAD/NAD(P)-binding domain"/>
    <property type="match status" value="2"/>
</dbReference>
<organism evidence="8 9">
    <name type="scientific">Paramarasmius palmivorus</name>
    <dbReference type="NCBI Taxonomy" id="297713"/>
    <lineage>
        <taxon>Eukaryota</taxon>
        <taxon>Fungi</taxon>
        <taxon>Dikarya</taxon>
        <taxon>Basidiomycota</taxon>
        <taxon>Agaricomycotina</taxon>
        <taxon>Agaricomycetes</taxon>
        <taxon>Agaricomycetidae</taxon>
        <taxon>Agaricales</taxon>
        <taxon>Marasmiineae</taxon>
        <taxon>Marasmiaceae</taxon>
        <taxon>Paramarasmius</taxon>
    </lineage>
</organism>
<keyword evidence="9" id="KW-1185">Reference proteome</keyword>
<evidence type="ECO:0000256" key="5">
    <source>
        <dbReference type="ARBA" id="ARBA00022857"/>
    </source>
</evidence>
<evidence type="ECO:0000256" key="3">
    <source>
        <dbReference type="ARBA" id="ARBA00022630"/>
    </source>
</evidence>
<proteinExistence type="inferred from homology"/>
<evidence type="ECO:0000256" key="1">
    <source>
        <dbReference type="ARBA" id="ARBA00001974"/>
    </source>
</evidence>
<keyword evidence="5" id="KW-0521">NADP</keyword>
<evidence type="ECO:0000313" key="9">
    <source>
        <dbReference type="Proteomes" id="UP001383192"/>
    </source>
</evidence>
<comment type="similarity">
    <text evidence="2">Belongs to the FAD-binding monooxygenase family.</text>
</comment>
<dbReference type="Pfam" id="PF00743">
    <property type="entry name" value="FMO-like"/>
    <property type="match status" value="1"/>
</dbReference>